<dbReference type="OrthoDB" id="4677234at2"/>
<dbReference type="AlphaFoldDB" id="A0A1X2F789"/>
<feature type="transmembrane region" description="Helical" evidence="1">
    <location>
        <begin position="117"/>
        <end position="137"/>
    </location>
</feature>
<keyword evidence="1" id="KW-0812">Transmembrane</keyword>
<organism evidence="2 3">
    <name type="scientific">Mycobacterium szulgai</name>
    <dbReference type="NCBI Taxonomy" id="1787"/>
    <lineage>
        <taxon>Bacteria</taxon>
        <taxon>Bacillati</taxon>
        <taxon>Actinomycetota</taxon>
        <taxon>Actinomycetes</taxon>
        <taxon>Mycobacteriales</taxon>
        <taxon>Mycobacteriaceae</taxon>
        <taxon>Mycobacterium</taxon>
    </lineage>
</organism>
<feature type="transmembrane region" description="Helical" evidence="1">
    <location>
        <begin position="284"/>
        <end position="302"/>
    </location>
</feature>
<feature type="transmembrane region" description="Helical" evidence="1">
    <location>
        <begin position="261"/>
        <end position="279"/>
    </location>
</feature>
<evidence type="ECO:0008006" key="4">
    <source>
        <dbReference type="Google" id="ProtNLM"/>
    </source>
</evidence>
<feature type="transmembrane region" description="Helical" evidence="1">
    <location>
        <begin position="163"/>
        <end position="182"/>
    </location>
</feature>
<evidence type="ECO:0000313" key="2">
    <source>
        <dbReference type="EMBL" id="ORX14267.1"/>
    </source>
</evidence>
<keyword evidence="1" id="KW-1133">Transmembrane helix</keyword>
<proteinExistence type="predicted"/>
<dbReference type="EMBL" id="LQPW01000019">
    <property type="protein sequence ID" value="ORX14267.1"/>
    <property type="molecule type" value="Genomic_DNA"/>
</dbReference>
<dbReference type="RefSeq" id="WP_085669513.1">
    <property type="nucleotide sequence ID" value="NZ_JACKRU010000752.1"/>
</dbReference>
<keyword evidence="1" id="KW-0472">Membrane</keyword>
<keyword evidence="3" id="KW-1185">Reference proteome</keyword>
<evidence type="ECO:0000256" key="1">
    <source>
        <dbReference type="SAM" id="Phobius"/>
    </source>
</evidence>
<dbReference type="Proteomes" id="UP000193317">
    <property type="component" value="Unassembled WGS sequence"/>
</dbReference>
<name>A0A1X2F789_MYCSZ</name>
<protein>
    <recommendedName>
        <fullName evidence="4">HTTM domain-containing protein</fullName>
    </recommendedName>
</protein>
<gene>
    <name evidence="2" type="ORF">AWC27_20275</name>
</gene>
<feature type="transmembrane region" description="Helical" evidence="1">
    <location>
        <begin position="82"/>
        <end position="105"/>
    </location>
</feature>
<accession>A0A1X2F789</accession>
<sequence>MGIWWIDAVSAAFDMRVPALPSNLFRVGIAIAVLWKFTSDQFSGAWHFLDEGSFARFRYLSAHPHGPFRSVAVYRVAYLAKWVAAAGLILDVGPQICALVLAGWFALEAGYDRRFHIIFLMLTCIILGVDWGCGNILRPDQISCLVNTDCRHNLVNTATTWVWPKWITLLLVTQVYWASAYAKVRSLQFRSSDVLVATSRFLYMNRPHLRHWEFYYPKIMVKYLIEAPADVCRRRWAPATWGTIVGEALLPFGLATPVPSIFWAAFTVGVIMHVGFTTLLPRRLVPFTIACVAAYLMIIPIWV</sequence>
<comment type="caution">
    <text evidence="2">The sequence shown here is derived from an EMBL/GenBank/DDBJ whole genome shotgun (WGS) entry which is preliminary data.</text>
</comment>
<evidence type="ECO:0000313" key="3">
    <source>
        <dbReference type="Proteomes" id="UP000193317"/>
    </source>
</evidence>
<reference evidence="2 3" key="1">
    <citation type="submission" date="2016-01" db="EMBL/GenBank/DDBJ databases">
        <title>The new phylogeny of the genus Mycobacterium.</title>
        <authorList>
            <person name="Tarcisio F."/>
            <person name="Conor M."/>
            <person name="Antonella G."/>
            <person name="Elisabetta G."/>
            <person name="Giulia F.S."/>
            <person name="Sara T."/>
            <person name="Anna F."/>
            <person name="Clotilde B."/>
            <person name="Roberto B."/>
            <person name="Veronica D.S."/>
            <person name="Fabio R."/>
            <person name="Monica P."/>
            <person name="Olivier J."/>
            <person name="Enrico T."/>
            <person name="Nicola S."/>
        </authorList>
    </citation>
    <scope>NUCLEOTIDE SEQUENCE [LARGE SCALE GENOMIC DNA]</scope>
    <source>
        <strain evidence="2 3">DSM 44166</strain>
    </source>
</reference>